<protein>
    <submittedName>
        <fullName evidence="3">Methionyl-tRNA formyltransferase</fullName>
    </submittedName>
</protein>
<dbReference type="Gene3D" id="3.40.50.170">
    <property type="entry name" value="Formyl transferase, N-terminal domain"/>
    <property type="match status" value="1"/>
</dbReference>
<dbReference type="GO" id="GO:0016740">
    <property type="term" value="F:transferase activity"/>
    <property type="evidence" value="ECO:0007669"/>
    <property type="project" value="UniProtKB-KW"/>
</dbReference>
<accession>A0A2H0XVD7</accession>
<dbReference type="InterPro" id="IPR036477">
    <property type="entry name" value="Formyl_transf_N_sf"/>
</dbReference>
<dbReference type="InterPro" id="IPR011034">
    <property type="entry name" value="Formyl_transferase-like_C_sf"/>
</dbReference>
<dbReference type="SUPFAM" id="SSF50486">
    <property type="entry name" value="FMT C-terminal domain-like"/>
    <property type="match status" value="1"/>
</dbReference>
<dbReference type="CDD" id="cd08821">
    <property type="entry name" value="FMT_core_like_1"/>
    <property type="match status" value="1"/>
</dbReference>
<feature type="domain" description="Formyl transferase N-terminal" evidence="1">
    <location>
        <begin position="40"/>
        <end position="137"/>
    </location>
</feature>
<evidence type="ECO:0000259" key="2">
    <source>
        <dbReference type="Pfam" id="PF21553"/>
    </source>
</evidence>
<organism evidence="3 4">
    <name type="scientific">Candidatus Saganbacteria bacterium CG08_land_8_20_14_0_20_45_16</name>
    <dbReference type="NCBI Taxonomy" id="2014293"/>
    <lineage>
        <taxon>Bacteria</taxon>
        <taxon>Bacillati</taxon>
        <taxon>Saganbacteria</taxon>
    </lineage>
</organism>
<evidence type="ECO:0000259" key="1">
    <source>
        <dbReference type="Pfam" id="PF00551"/>
    </source>
</evidence>
<name>A0A2H0XVD7_UNCSA</name>
<reference evidence="3 4" key="1">
    <citation type="submission" date="2017-09" db="EMBL/GenBank/DDBJ databases">
        <title>Depth-based differentiation of microbial function through sediment-hosted aquifers and enrichment of novel symbionts in the deep terrestrial subsurface.</title>
        <authorList>
            <person name="Probst A.J."/>
            <person name="Ladd B."/>
            <person name="Jarett J.K."/>
            <person name="Geller-Mcgrath D.E."/>
            <person name="Sieber C.M."/>
            <person name="Emerson J.B."/>
            <person name="Anantharaman K."/>
            <person name="Thomas B.C."/>
            <person name="Malmstrom R."/>
            <person name="Stieglmeier M."/>
            <person name="Klingl A."/>
            <person name="Woyke T."/>
            <person name="Ryan C.M."/>
            <person name="Banfield J.F."/>
        </authorList>
    </citation>
    <scope>NUCLEOTIDE SEQUENCE [LARGE SCALE GENOMIC DNA]</scope>
    <source>
        <strain evidence="3">CG08_land_8_20_14_0_20_45_16</strain>
    </source>
</reference>
<dbReference type="Pfam" id="PF00551">
    <property type="entry name" value="Formyl_trans_N"/>
    <property type="match status" value="1"/>
</dbReference>
<dbReference type="AlphaFoldDB" id="A0A2H0XVD7"/>
<comment type="caution">
    <text evidence="3">The sequence shown here is derived from an EMBL/GenBank/DDBJ whole genome shotgun (WGS) entry which is preliminary data.</text>
</comment>
<dbReference type="Pfam" id="PF21553">
    <property type="entry name" value="Formyl_trans_C_2"/>
    <property type="match status" value="1"/>
</dbReference>
<keyword evidence="3" id="KW-0808">Transferase</keyword>
<feature type="domain" description="Methionyl-tRNA formyltransferase-like C-terminal" evidence="2">
    <location>
        <begin position="170"/>
        <end position="225"/>
    </location>
</feature>
<evidence type="ECO:0000313" key="3">
    <source>
        <dbReference type="EMBL" id="PIS28920.1"/>
    </source>
</evidence>
<dbReference type="Gene3D" id="3.10.25.20">
    <property type="match status" value="1"/>
</dbReference>
<dbReference type="Proteomes" id="UP000231343">
    <property type="component" value="Unassembled WGS sequence"/>
</dbReference>
<dbReference type="InterPro" id="IPR002376">
    <property type="entry name" value="Formyl_transf_N"/>
</dbReference>
<dbReference type="SUPFAM" id="SSF53328">
    <property type="entry name" value="Formyltransferase"/>
    <property type="match status" value="1"/>
</dbReference>
<evidence type="ECO:0000313" key="4">
    <source>
        <dbReference type="Proteomes" id="UP000231343"/>
    </source>
</evidence>
<gene>
    <name evidence="3" type="ORF">COT42_06705</name>
</gene>
<dbReference type="EMBL" id="PEYM01000111">
    <property type="protein sequence ID" value="PIS28920.1"/>
    <property type="molecule type" value="Genomic_DNA"/>
</dbReference>
<dbReference type="InterPro" id="IPR049355">
    <property type="entry name" value="Formyl_trans-like_C"/>
</dbReference>
<sequence length="234" mass="26786">MAGKKYVIATIKSWNIDKAKEFKGKKGSAIEIITEHSDLTCERLKQINPRYIFFPHWSWKIPKEIYENWECIVFHMTDLPFGRGGSPLQNLLSRGIYKTKISALKVVEEMDAGPIYAKSELDISTGSAEDIYKRAADIIFQEMIPYIIMNEPVPQPQAGKVVSFRRRNEAESELPGFDGLQKVYDHIRMLDAEGYPQAFLVNNGFKYKFSKARMLPDSVKAEVMIVKEGNKGRE</sequence>
<proteinExistence type="predicted"/>